<accession>A0A1A8AJ23</accession>
<sequence>MEPWKCTISTSEINATSTGRESSAVSVGCTERNGPHTRSLPTLPSDPSNRPATCCSVTLAAMTPHPSQQSPWMTRLHLSSTGSAVIRQVVFL</sequence>
<organism evidence="2">
    <name type="scientific">Nothobranchius furzeri</name>
    <name type="common">Turquoise killifish</name>
    <dbReference type="NCBI Taxonomy" id="105023"/>
    <lineage>
        <taxon>Eukaryota</taxon>
        <taxon>Metazoa</taxon>
        <taxon>Chordata</taxon>
        <taxon>Craniata</taxon>
        <taxon>Vertebrata</taxon>
        <taxon>Euteleostomi</taxon>
        <taxon>Actinopterygii</taxon>
        <taxon>Neopterygii</taxon>
        <taxon>Teleostei</taxon>
        <taxon>Neoteleostei</taxon>
        <taxon>Acanthomorphata</taxon>
        <taxon>Ovalentaria</taxon>
        <taxon>Atherinomorphae</taxon>
        <taxon>Cyprinodontiformes</taxon>
        <taxon>Nothobranchiidae</taxon>
        <taxon>Nothobranchius</taxon>
    </lineage>
</organism>
<evidence type="ECO:0000313" key="2">
    <source>
        <dbReference type="EMBL" id="SBP54225.1"/>
    </source>
</evidence>
<reference evidence="2" key="2">
    <citation type="submission" date="2016-06" db="EMBL/GenBank/DDBJ databases">
        <title>The genome of a short-lived fish provides insights into sex chromosome evolution and the genetic control of aging.</title>
        <authorList>
            <person name="Reichwald K."/>
            <person name="Felder M."/>
            <person name="Petzold A."/>
            <person name="Koch P."/>
            <person name="Groth M."/>
            <person name="Platzer M."/>
        </authorList>
    </citation>
    <scope>NUCLEOTIDE SEQUENCE</scope>
    <source>
        <tissue evidence="2">Brain</tissue>
    </source>
</reference>
<evidence type="ECO:0000256" key="1">
    <source>
        <dbReference type="SAM" id="MobiDB-lite"/>
    </source>
</evidence>
<protein>
    <submittedName>
        <fullName evidence="2">Uncharacterized protein</fullName>
    </submittedName>
</protein>
<dbReference type="AlphaFoldDB" id="A0A1A8AJ23"/>
<proteinExistence type="predicted"/>
<gene>
    <name evidence="2" type="primary">Nfu_g_1_012637</name>
</gene>
<name>A0A1A8AJ23_NOTFU</name>
<feature type="compositionally biased region" description="Polar residues" evidence="1">
    <location>
        <begin position="39"/>
        <end position="51"/>
    </location>
</feature>
<feature type="compositionally biased region" description="Polar residues" evidence="1">
    <location>
        <begin position="7"/>
        <end position="25"/>
    </location>
</feature>
<reference evidence="2" key="1">
    <citation type="submission" date="2016-05" db="EMBL/GenBank/DDBJ databases">
        <authorList>
            <person name="Lavstsen T."/>
            <person name="Jespersen J.S."/>
        </authorList>
    </citation>
    <scope>NUCLEOTIDE SEQUENCE</scope>
    <source>
        <tissue evidence="2">Brain</tissue>
    </source>
</reference>
<dbReference type="EMBL" id="HADY01015740">
    <property type="protein sequence ID" value="SBP54225.1"/>
    <property type="molecule type" value="Transcribed_RNA"/>
</dbReference>
<feature type="non-terminal residue" evidence="2">
    <location>
        <position position="92"/>
    </location>
</feature>
<feature type="region of interest" description="Disordered" evidence="1">
    <location>
        <begin position="1"/>
        <end position="51"/>
    </location>
</feature>